<dbReference type="GeneID" id="55624469"/>
<keyword evidence="2" id="KW-1185">Reference proteome</keyword>
<dbReference type="KEGG" id="vg:55624469"/>
<dbReference type="EMBL" id="MN585993">
    <property type="protein sequence ID" value="QGJ90071.1"/>
    <property type="molecule type" value="Genomic_DNA"/>
</dbReference>
<organism evidence="1 2">
    <name type="scientific">Mycobacterium phage Indlulamithi</name>
    <dbReference type="NCBI Taxonomy" id="2656582"/>
    <lineage>
        <taxon>Viruses</taxon>
        <taxon>Duplodnaviria</taxon>
        <taxon>Heunggongvirae</taxon>
        <taxon>Uroviricota</taxon>
        <taxon>Caudoviricetes</taxon>
        <taxon>Indlulamithivirus</taxon>
        <taxon>Indlulamithivirus indlulamithi</taxon>
    </lineage>
</organism>
<dbReference type="RefSeq" id="YP_009853782.1">
    <property type="nucleotide sequence ID" value="NC_048824.1"/>
</dbReference>
<protein>
    <recommendedName>
        <fullName evidence="3">Minor tail protein</fullName>
    </recommendedName>
</protein>
<name>A0A649VCK3_9CAUD</name>
<sequence>MGWPVGTKNQTLTYLAGLGNWISLHTADPGTTGASEATGGSYARKQTAWGAAASALITGSQVSFTGLIAAAYTYFGVWTASTAGTFLYGFALSPGATLNGSGGFNVTPSIPWP</sequence>
<accession>A0A649VCK3</accession>
<evidence type="ECO:0008006" key="3">
    <source>
        <dbReference type="Google" id="ProtNLM"/>
    </source>
</evidence>
<reference evidence="1 2" key="1">
    <citation type="submission" date="2019-10" db="EMBL/GenBank/DDBJ databases">
        <authorList>
            <person name="Garlena R.A."/>
            <person name="Russell D.A."/>
            <person name="Pope W.H."/>
            <person name="Jacobs-Sera D."/>
            <person name="Hatfull G.F."/>
        </authorList>
    </citation>
    <scope>NUCLEOTIDE SEQUENCE [LARGE SCALE GENOMIC DNA]</scope>
</reference>
<gene>
    <name evidence="1" type="primary">30</name>
    <name evidence="1" type="ORF">PBI_INDLULAMITHI_30</name>
</gene>
<evidence type="ECO:0000313" key="1">
    <source>
        <dbReference type="EMBL" id="QGJ90071.1"/>
    </source>
</evidence>
<dbReference type="InterPro" id="IPR056908">
    <property type="entry name" value="Gp80-like"/>
</dbReference>
<dbReference type="Pfam" id="PF23140">
    <property type="entry name" value="Gp80"/>
    <property type="match status" value="1"/>
</dbReference>
<dbReference type="Proteomes" id="UP000423609">
    <property type="component" value="Segment"/>
</dbReference>
<evidence type="ECO:0000313" key="2">
    <source>
        <dbReference type="Proteomes" id="UP000423609"/>
    </source>
</evidence>
<proteinExistence type="predicted"/>